<evidence type="ECO:0008006" key="3">
    <source>
        <dbReference type="Google" id="ProtNLM"/>
    </source>
</evidence>
<gene>
    <name evidence="1" type="ORF">SAMN02745205_01868</name>
</gene>
<dbReference type="EMBL" id="FUWL01000020">
    <property type="protein sequence ID" value="SJZ77172.1"/>
    <property type="molecule type" value="Genomic_DNA"/>
</dbReference>
<evidence type="ECO:0000313" key="1">
    <source>
        <dbReference type="EMBL" id="SJZ77172.1"/>
    </source>
</evidence>
<name>A0A1T4ND34_PORCN</name>
<organism evidence="1 2">
    <name type="scientific">Porphyromonas cangingivalis</name>
    <dbReference type="NCBI Taxonomy" id="36874"/>
    <lineage>
        <taxon>Bacteria</taxon>
        <taxon>Pseudomonadati</taxon>
        <taxon>Bacteroidota</taxon>
        <taxon>Bacteroidia</taxon>
        <taxon>Bacteroidales</taxon>
        <taxon>Porphyromonadaceae</taxon>
        <taxon>Porphyromonas</taxon>
    </lineage>
</organism>
<proteinExistence type="predicted"/>
<dbReference type="AlphaFoldDB" id="A0A1T4ND34"/>
<evidence type="ECO:0000313" key="2">
    <source>
        <dbReference type="Proteomes" id="UP000189956"/>
    </source>
</evidence>
<sequence>MNTIMKSLRSLVTASGLFFFVSCGSSPEPHPLPEAPARLTLDLSGEAYVLRTPLGTLEVRSPRTMDERVGVGGIVIVHGIPQGGSSGYYAYDMACPIEAPELSVIEPYKGNEHEGLILYRCPSCGEVYELGLGIGNPIRGLGRHPLRQYTAILSGELLHISNRR</sequence>
<accession>A0A1T4ND34</accession>
<dbReference type="PROSITE" id="PS51257">
    <property type="entry name" value="PROKAR_LIPOPROTEIN"/>
    <property type="match status" value="1"/>
</dbReference>
<dbReference type="Proteomes" id="UP000189956">
    <property type="component" value="Unassembled WGS sequence"/>
</dbReference>
<reference evidence="1 2" key="1">
    <citation type="submission" date="2017-02" db="EMBL/GenBank/DDBJ databases">
        <authorList>
            <person name="Peterson S.W."/>
        </authorList>
    </citation>
    <scope>NUCLEOTIDE SEQUENCE [LARGE SCALE GENOMIC DNA]</scope>
    <source>
        <strain evidence="1 2">ATCC 700135</strain>
    </source>
</reference>
<dbReference type="RefSeq" id="WP_126464426.1">
    <property type="nucleotide sequence ID" value="NZ_FUWL01000020.1"/>
</dbReference>
<protein>
    <recommendedName>
        <fullName evidence="3">Rieske domain-containing protein</fullName>
    </recommendedName>
</protein>